<protein>
    <submittedName>
        <fullName evidence="2">Uncharacterized protein</fullName>
    </submittedName>
</protein>
<name>A0A1I0TIS6_9SPHI</name>
<keyword evidence="1" id="KW-0472">Membrane</keyword>
<feature type="transmembrane region" description="Helical" evidence="1">
    <location>
        <begin position="116"/>
        <end position="142"/>
    </location>
</feature>
<sequence length="344" mass="39168">MKFLQKLLLCLLSAFVVGLVFRRLASKYAADIIPVDFIYLAAYLPLLIAPVVVFIWYSRERRGLANAIKIWIMQIIAFFLALDLAMFGLQKLQKLQMLIPLGMLDSPFSSFSGYNLVWAFFHFSYGFTSIIALLQIIAAALILFKRTRLLGSLIALPMLVFITLLDIFYAMPLGVLAQGIVLLAAVIYFIVAEGGHLFPLLFKCSDNSSTPVKWLWPALFVLIPILCAFHLQHPNRHPELTGKYRVENLKIDNVPYKARFSTDSILSHVYLDIADEVVFSWNDYRRIRIGQYKLGKNGDIHMQWRYPASGIGTFKGILRPNGAHQLKLAGKMDGKRYQMILMKE</sequence>
<accession>A0A1I0TIS6</accession>
<dbReference type="OrthoDB" id="654744at2"/>
<keyword evidence="3" id="KW-1185">Reference proteome</keyword>
<reference evidence="3" key="1">
    <citation type="submission" date="2016-10" db="EMBL/GenBank/DDBJ databases">
        <authorList>
            <person name="Varghese N."/>
            <person name="Submissions S."/>
        </authorList>
    </citation>
    <scope>NUCLEOTIDE SEQUENCE [LARGE SCALE GENOMIC DNA]</scope>
    <source>
        <strain evidence="3">DSM 18130</strain>
    </source>
</reference>
<dbReference type="STRING" id="332999.SAMN04488511_110128"/>
<feature type="transmembrane region" description="Helical" evidence="1">
    <location>
        <begin position="175"/>
        <end position="202"/>
    </location>
</feature>
<proteinExistence type="predicted"/>
<evidence type="ECO:0000313" key="2">
    <source>
        <dbReference type="EMBL" id="SFA51689.1"/>
    </source>
</evidence>
<organism evidence="2 3">
    <name type="scientific">Pedobacter suwonensis</name>
    <dbReference type="NCBI Taxonomy" id="332999"/>
    <lineage>
        <taxon>Bacteria</taxon>
        <taxon>Pseudomonadati</taxon>
        <taxon>Bacteroidota</taxon>
        <taxon>Sphingobacteriia</taxon>
        <taxon>Sphingobacteriales</taxon>
        <taxon>Sphingobacteriaceae</taxon>
        <taxon>Pedobacter</taxon>
    </lineage>
</organism>
<gene>
    <name evidence="2" type="ORF">SAMN04488511_110128</name>
</gene>
<dbReference type="Proteomes" id="UP000198836">
    <property type="component" value="Unassembled WGS sequence"/>
</dbReference>
<feature type="transmembrane region" description="Helical" evidence="1">
    <location>
        <begin position="38"/>
        <end position="58"/>
    </location>
</feature>
<dbReference type="EMBL" id="FOJM01000010">
    <property type="protein sequence ID" value="SFA51689.1"/>
    <property type="molecule type" value="Genomic_DNA"/>
</dbReference>
<feature type="transmembrane region" description="Helical" evidence="1">
    <location>
        <begin position="214"/>
        <end position="231"/>
    </location>
</feature>
<evidence type="ECO:0000313" key="3">
    <source>
        <dbReference type="Proteomes" id="UP000198836"/>
    </source>
</evidence>
<keyword evidence="1" id="KW-0812">Transmembrane</keyword>
<evidence type="ECO:0000256" key="1">
    <source>
        <dbReference type="SAM" id="Phobius"/>
    </source>
</evidence>
<dbReference type="RefSeq" id="WP_090984470.1">
    <property type="nucleotide sequence ID" value="NZ_FOJM01000010.1"/>
</dbReference>
<feature type="transmembrane region" description="Helical" evidence="1">
    <location>
        <begin position="149"/>
        <end position="169"/>
    </location>
</feature>
<keyword evidence="1" id="KW-1133">Transmembrane helix</keyword>
<feature type="transmembrane region" description="Helical" evidence="1">
    <location>
        <begin position="70"/>
        <end position="89"/>
    </location>
</feature>
<dbReference type="AlphaFoldDB" id="A0A1I0TIS6"/>